<accession>A0ABR8QDU3</accession>
<name>A0ABR8QDU3_9CELL</name>
<evidence type="ECO:0000313" key="3">
    <source>
        <dbReference type="Proteomes" id="UP000604241"/>
    </source>
</evidence>
<feature type="transmembrane region" description="Helical" evidence="1">
    <location>
        <begin position="59"/>
        <end position="78"/>
    </location>
</feature>
<dbReference type="Proteomes" id="UP000604241">
    <property type="component" value="Unassembled WGS sequence"/>
</dbReference>
<proteinExistence type="predicted"/>
<keyword evidence="1" id="KW-1133">Transmembrane helix</keyword>
<dbReference type="RefSeq" id="WP_225215028.1">
    <property type="nucleotide sequence ID" value="NZ_JACSQV010000007.1"/>
</dbReference>
<keyword evidence="1" id="KW-0812">Transmembrane</keyword>
<gene>
    <name evidence="2" type="ORF">H9657_09960</name>
</gene>
<evidence type="ECO:0000313" key="2">
    <source>
        <dbReference type="EMBL" id="MBD7918597.1"/>
    </source>
</evidence>
<evidence type="ECO:0000256" key="1">
    <source>
        <dbReference type="SAM" id="Phobius"/>
    </source>
</evidence>
<keyword evidence="1" id="KW-0472">Membrane</keyword>
<comment type="caution">
    <text evidence="2">The sequence shown here is derived from an EMBL/GenBank/DDBJ whole genome shotgun (WGS) entry which is preliminary data.</text>
</comment>
<keyword evidence="3" id="KW-1185">Reference proteome</keyword>
<protein>
    <submittedName>
        <fullName evidence="2">Uncharacterized protein</fullName>
    </submittedName>
</protein>
<sequence>MGPTTYPELTTVRDTGSGEDWAFVVATGDELLLSSVTCEGGGVERFATMQAHDPASDRAFGTKLLLVAPLLALTSWIAHRVTRRREA</sequence>
<dbReference type="EMBL" id="JACSQV010000007">
    <property type="protein sequence ID" value="MBD7918597.1"/>
    <property type="molecule type" value="Genomic_DNA"/>
</dbReference>
<reference evidence="2 3" key="1">
    <citation type="submission" date="2020-08" db="EMBL/GenBank/DDBJ databases">
        <title>A Genomic Blueprint of the Chicken Gut Microbiome.</title>
        <authorList>
            <person name="Gilroy R."/>
            <person name="Ravi A."/>
            <person name="Getino M."/>
            <person name="Pursley I."/>
            <person name="Horton D.L."/>
            <person name="Alikhan N.-F."/>
            <person name="Baker D."/>
            <person name="Gharbi K."/>
            <person name="Hall N."/>
            <person name="Watson M."/>
            <person name="Adriaenssens E.M."/>
            <person name="Foster-Nyarko E."/>
            <person name="Jarju S."/>
            <person name="Secka A."/>
            <person name="Antonio M."/>
            <person name="Oren A."/>
            <person name="Chaudhuri R."/>
            <person name="La Ragione R.M."/>
            <person name="Hildebrand F."/>
            <person name="Pallen M.J."/>
        </authorList>
    </citation>
    <scope>NUCLEOTIDE SEQUENCE [LARGE SCALE GENOMIC DNA]</scope>
    <source>
        <strain evidence="2 3">Sa3CUA2</strain>
    </source>
</reference>
<organism evidence="2 3">
    <name type="scientific">Cellulomonas avistercoris</name>
    <dbReference type="NCBI Taxonomy" id="2762242"/>
    <lineage>
        <taxon>Bacteria</taxon>
        <taxon>Bacillati</taxon>
        <taxon>Actinomycetota</taxon>
        <taxon>Actinomycetes</taxon>
        <taxon>Micrococcales</taxon>
        <taxon>Cellulomonadaceae</taxon>
        <taxon>Cellulomonas</taxon>
    </lineage>
</organism>